<evidence type="ECO:0000259" key="2">
    <source>
        <dbReference type="PROSITE" id="PS51746"/>
    </source>
</evidence>
<proteinExistence type="predicted"/>
<dbReference type="Proteomes" id="UP000780801">
    <property type="component" value="Unassembled WGS sequence"/>
</dbReference>
<sequence length="894" mass="98568">MLTPLPRLQDYNLLPDQLKNPLFVAIAKVLLVWGNIWQSATQLVEGIRHFNQANLGGRTPKGTVQGAISTAIALSGTLRTFEPIEKLRLGSTTYYRMDRRVFETRAPPTVAPDSSDSDEETTSAASSRRGRRSGGASRAPVSKTKSKPAAAPSSSTAAATSRARRPPKPTITTAAIRSTATTTSQDATNKRKKKTPLSPGWGSDTLSSDSSDEEDTPQNMSRSSYGRGSSSNHSYYNSSAPGSKRTRTGSPDAGPSGSSTRGRPPGRRDSIPNGLKKLPKGYVYDMEINQAALMHLSVNPSQTGEYMQHLKGKNAIANDFPDRRGEFNVDLNQEPSIFSMEQQTGYTYPRLRTSMKERLSKAECEDGYAIADLKHDGSYLGRLFCITDGHGGRACSSFVIATIPGALQVILGKYKPSDLSLPRVQELVRRQITEAVRLIDKEYLDYKKQQYLLYKAKKIVNDPGSDGTTLIVNVFVDKWIICLNLGDSRTMLGSRDSNGRWGVHFHSEDHTPSLERLAQTIYANGGEFVTHDDKIIKFDPNMKNDKKHRYGLKEARIRVRDGASNEYGIPFRTKNGQCASVNLGACIGDVLYKLDPVNPVLSCKPDITFIDTTEIQQGFLLMATDGLWDYVQRGGKVQEQTATVCQFVGDKLDRGWNHQRIVCTLSDRESVASLYSDSIQEFDDFTAILVTFSKQQLLHQQQQRQEYERQQLILQQQRIQEQQILLLQQQHQKQLEQERQLRQEQESKKLEEEKEESKAHGPLEPSPVTEMNGSHGVKIKVEDDGGKAMNLGGGGGSDGGGSLVPEQAPKHSPLLLIKTAPASDEETESDSEWTSTGIRRPLPVQRQAMVHVEVMDTKSTESTKTSSGSVPPPALSPTFSATGTMSDVPTSPTT</sequence>
<evidence type="ECO:0000313" key="4">
    <source>
        <dbReference type="Proteomes" id="UP000780801"/>
    </source>
</evidence>
<feature type="compositionally biased region" description="Low complexity" evidence="1">
    <location>
        <begin position="134"/>
        <end position="161"/>
    </location>
</feature>
<dbReference type="SMART" id="SM00332">
    <property type="entry name" value="PP2Cc"/>
    <property type="match status" value="1"/>
</dbReference>
<dbReference type="CDD" id="cd00143">
    <property type="entry name" value="PP2Cc"/>
    <property type="match status" value="1"/>
</dbReference>
<feature type="compositionally biased region" description="Basic and acidic residues" evidence="1">
    <location>
        <begin position="738"/>
        <end position="761"/>
    </location>
</feature>
<dbReference type="InterPro" id="IPR001932">
    <property type="entry name" value="PPM-type_phosphatase-like_dom"/>
</dbReference>
<reference evidence="3" key="1">
    <citation type="journal article" date="2020" name="Fungal Divers.">
        <title>Resolving the Mortierellaceae phylogeny through synthesis of multi-gene phylogenetics and phylogenomics.</title>
        <authorList>
            <person name="Vandepol N."/>
            <person name="Liber J."/>
            <person name="Desiro A."/>
            <person name="Na H."/>
            <person name="Kennedy M."/>
            <person name="Barry K."/>
            <person name="Grigoriev I.V."/>
            <person name="Miller A.N."/>
            <person name="O'Donnell K."/>
            <person name="Stajich J.E."/>
            <person name="Bonito G."/>
        </authorList>
    </citation>
    <scope>NUCLEOTIDE SEQUENCE</scope>
    <source>
        <strain evidence="3">KOD1015</strain>
    </source>
</reference>
<feature type="compositionally biased region" description="Low complexity" evidence="1">
    <location>
        <begin position="221"/>
        <end position="239"/>
    </location>
</feature>
<dbReference type="EMBL" id="JAABOA010001599">
    <property type="protein sequence ID" value="KAF9581236.1"/>
    <property type="molecule type" value="Genomic_DNA"/>
</dbReference>
<dbReference type="Gene3D" id="3.60.40.10">
    <property type="entry name" value="PPM-type phosphatase domain"/>
    <property type="match status" value="1"/>
</dbReference>
<dbReference type="PANTHER" id="PTHR13832">
    <property type="entry name" value="PROTEIN PHOSPHATASE 2C"/>
    <property type="match status" value="1"/>
</dbReference>
<feature type="domain" description="PPM-type phosphatase" evidence="2">
    <location>
        <begin position="367"/>
        <end position="692"/>
    </location>
</feature>
<feature type="compositionally biased region" description="Low complexity" evidence="1">
    <location>
        <begin position="170"/>
        <end position="184"/>
    </location>
</feature>
<dbReference type="PANTHER" id="PTHR13832:SF668">
    <property type="entry name" value="PROTEIN PHOSPHATASE 2C 39-RELATED"/>
    <property type="match status" value="1"/>
</dbReference>
<keyword evidence="4" id="KW-1185">Reference proteome</keyword>
<protein>
    <submittedName>
        <fullName evidence="3">Protein phosphatase 1L</fullName>
    </submittedName>
</protein>
<evidence type="ECO:0000256" key="1">
    <source>
        <dbReference type="SAM" id="MobiDB-lite"/>
    </source>
</evidence>
<dbReference type="GO" id="GO:0004722">
    <property type="term" value="F:protein serine/threonine phosphatase activity"/>
    <property type="evidence" value="ECO:0007669"/>
    <property type="project" value="InterPro"/>
</dbReference>
<evidence type="ECO:0000313" key="3">
    <source>
        <dbReference type="EMBL" id="KAF9581236.1"/>
    </source>
</evidence>
<name>A0A9P6FU41_9FUNG</name>
<comment type="caution">
    <text evidence="3">The sequence shown here is derived from an EMBL/GenBank/DDBJ whole genome shotgun (WGS) entry which is preliminary data.</text>
</comment>
<feature type="compositionally biased region" description="Gly residues" evidence="1">
    <location>
        <begin position="791"/>
        <end position="802"/>
    </location>
</feature>
<dbReference type="SUPFAM" id="SSF81606">
    <property type="entry name" value="PP2C-like"/>
    <property type="match status" value="1"/>
</dbReference>
<organism evidence="3 4">
    <name type="scientific">Lunasporangiospora selenospora</name>
    <dbReference type="NCBI Taxonomy" id="979761"/>
    <lineage>
        <taxon>Eukaryota</taxon>
        <taxon>Fungi</taxon>
        <taxon>Fungi incertae sedis</taxon>
        <taxon>Mucoromycota</taxon>
        <taxon>Mortierellomycotina</taxon>
        <taxon>Mortierellomycetes</taxon>
        <taxon>Mortierellales</taxon>
        <taxon>Mortierellaceae</taxon>
        <taxon>Lunasporangiospora</taxon>
    </lineage>
</organism>
<feature type="compositionally biased region" description="Polar residues" evidence="1">
    <location>
        <begin position="877"/>
        <end position="894"/>
    </location>
</feature>
<dbReference type="InterPro" id="IPR015655">
    <property type="entry name" value="PP2C"/>
</dbReference>
<gene>
    <name evidence="3" type="primary">PPM1L_1</name>
    <name evidence="3" type="ORF">BGW38_001812</name>
</gene>
<dbReference type="PROSITE" id="PS51746">
    <property type="entry name" value="PPM_2"/>
    <property type="match status" value="1"/>
</dbReference>
<feature type="region of interest" description="Disordered" evidence="1">
    <location>
        <begin position="738"/>
        <end position="894"/>
    </location>
</feature>
<dbReference type="InterPro" id="IPR036457">
    <property type="entry name" value="PPM-type-like_dom_sf"/>
</dbReference>
<feature type="region of interest" description="Disordered" evidence="1">
    <location>
        <begin position="105"/>
        <end position="278"/>
    </location>
</feature>
<feature type="compositionally biased region" description="Low complexity" evidence="1">
    <location>
        <begin position="254"/>
        <end position="263"/>
    </location>
</feature>
<dbReference type="AlphaFoldDB" id="A0A9P6FU41"/>
<dbReference type="OrthoDB" id="10025511at2759"/>
<dbReference type="Pfam" id="PF00481">
    <property type="entry name" value="PP2C"/>
    <property type="match status" value="1"/>
</dbReference>
<accession>A0A9P6FU41</accession>